<reference evidence="3 4" key="1">
    <citation type="journal article" date="2013" name="Curr. Biol.">
        <title>The Genome of the Foraminiferan Reticulomyxa filosa.</title>
        <authorList>
            <person name="Glockner G."/>
            <person name="Hulsmann N."/>
            <person name="Schleicher M."/>
            <person name="Noegel A.A."/>
            <person name="Eichinger L."/>
            <person name="Gallinger C."/>
            <person name="Pawlowski J."/>
            <person name="Sierra R."/>
            <person name="Euteneuer U."/>
            <person name="Pillet L."/>
            <person name="Moustafa A."/>
            <person name="Platzer M."/>
            <person name="Groth M."/>
            <person name="Szafranski K."/>
            <person name="Schliwa M."/>
        </authorList>
    </citation>
    <scope>NUCLEOTIDE SEQUENCE [LARGE SCALE GENOMIC DNA]</scope>
</reference>
<proteinExistence type="predicted"/>
<dbReference type="SUPFAM" id="SSF54001">
    <property type="entry name" value="Cysteine proteinases"/>
    <property type="match status" value="1"/>
</dbReference>
<evidence type="ECO:0000313" key="3">
    <source>
        <dbReference type="EMBL" id="ETN97561.1"/>
    </source>
</evidence>
<feature type="transmembrane region" description="Helical" evidence="1">
    <location>
        <begin position="244"/>
        <end position="261"/>
    </location>
</feature>
<feature type="non-terminal residue" evidence="3">
    <location>
        <position position="1"/>
    </location>
</feature>
<dbReference type="GO" id="GO:0016579">
    <property type="term" value="P:protein deubiquitination"/>
    <property type="evidence" value="ECO:0007669"/>
    <property type="project" value="InterPro"/>
</dbReference>
<evidence type="ECO:0000256" key="1">
    <source>
        <dbReference type="SAM" id="Phobius"/>
    </source>
</evidence>
<dbReference type="InterPro" id="IPR018200">
    <property type="entry name" value="USP_CS"/>
</dbReference>
<keyword evidence="1" id="KW-0812">Transmembrane</keyword>
<keyword evidence="1" id="KW-0472">Membrane</keyword>
<dbReference type="Gene3D" id="3.90.70.10">
    <property type="entry name" value="Cysteine proteinases"/>
    <property type="match status" value="1"/>
</dbReference>
<dbReference type="GO" id="GO:0004843">
    <property type="term" value="F:cysteine-type deubiquitinase activity"/>
    <property type="evidence" value="ECO:0007669"/>
    <property type="project" value="InterPro"/>
</dbReference>
<organism evidence="3 4">
    <name type="scientific">Reticulomyxa filosa</name>
    <dbReference type="NCBI Taxonomy" id="46433"/>
    <lineage>
        <taxon>Eukaryota</taxon>
        <taxon>Sar</taxon>
        <taxon>Rhizaria</taxon>
        <taxon>Retaria</taxon>
        <taxon>Foraminifera</taxon>
        <taxon>Monothalamids</taxon>
        <taxon>Reticulomyxidae</taxon>
        <taxon>Reticulomyxa</taxon>
    </lineage>
</organism>
<dbReference type="AlphaFoldDB" id="X6L8X5"/>
<keyword evidence="4" id="KW-1185">Reference proteome</keyword>
<comment type="caution">
    <text evidence="3">The sequence shown here is derived from an EMBL/GenBank/DDBJ whole genome shotgun (WGS) entry which is preliminary data.</text>
</comment>
<name>X6L8X5_RETFI</name>
<keyword evidence="1" id="KW-1133">Transmembrane helix</keyword>
<dbReference type="PANTHER" id="PTHR21646">
    <property type="entry name" value="UBIQUITIN CARBOXYL-TERMINAL HYDROLASE"/>
    <property type="match status" value="1"/>
</dbReference>
<protein>
    <recommendedName>
        <fullName evidence="2">USP domain-containing protein</fullName>
    </recommendedName>
</protein>
<feature type="domain" description="USP" evidence="2">
    <location>
        <begin position="239"/>
        <end position="521"/>
    </location>
</feature>
<dbReference type="Pfam" id="PF00443">
    <property type="entry name" value="UCH"/>
    <property type="match status" value="1"/>
</dbReference>
<dbReference type="Proteomes" id="UP000023152">
    <property type="component" value="Unassembled WGS sequence"/>
</dbReference>
<dbReference type="InterPro" id="IPR028889">
    <property type="entry name" value="USP"/>
</dbReference>
<dbReference type="OrthoDB" id="2248014at2759"/>
<sequence>KKKKKKSECYSCHKKEYEFQAFRYLLLPAQSQRFNFLLLTFSDFKMDSLRVCLHIHSNVNALRHLVAKEINVFPRDIEIGCFNPNPEKLTSFLSEIKDNDIVYSLKGIIFASIKPTVTIFIFHFLYFCCTNTENMGMGCFTHFKQQKEYKKKQKVIVRVLICNRNRNFKQGYLCTLNISEEKYYYEELLREIKSITMNSFQNDGDDPAIFYGNVLIAGKERADISKQKNELLTIVYFKNNIKQLIQVNMFFVIYVYVYLYIANDIEKLHVLQRHQSYFELMCQMMKKPLKEVLDEFLQYEKSDTSSIKWPYLNENSREISSELFDQVKKYKKSVDSLNENQDKALRVCTKTQQTIFKICWSVIKDWLNKIEQRKNIGKYFHDIKESFAEILEETLEGSNSLLECNCSKSKKLQRVVGVQKHIVVPPKVLIIRLDRTNQFDMKKLFHHIQYPFKFELGDKHYQLIGVCVHTGSNNKSGHYYSWVKNMHNENWFCANDEKVTLERNIDNIVDNGANVLLYEYKCN</sequence>
<dbReference type="InterPro" id="IPR050185">
    <property type="entry name" value="Ub_carboxyl-term_hydrolase"/>
</dbReference>
<dbReference type="EMBL" id="ASPP01049293">
    <property type="protein sequence ID" value="ETN97561.1"/>
    <property type="molecule type" value="Genomic_DNA"/>
</dbReference>
<dbReference type="InterPro" id="IPR038765">
    <property type="entry name" value="Papain-like_cys_pep_sf"/>
</dbReference>
<dbReference type="PROSITE" id="PS00973">
    <property type="entry name" value="USP_2"/>
    <property type="match status" value="1"/>
</dbReference>
<dbReference type="PROSITE" id="PS50235">
    <property type="entry name" value="USP_3"/>
    <property type="match status" value="1"/>
</dbReference>
<accession>X6L8X5</accession>
<evidence type="ECO:0000313" key="4">
    <source>
        <dbReference type="Proteomes" id="UP000023152"/>
    </source>
</evidence>
<dbReference type="InterPro" id="IPR001394">
    <property type="entry name" value="Peptidase_C19_UCH"/>
</dbReference>
<gene>
    <name evidence="3" type="ORF">RFI_39968</name>
</gene>
<evidence type="ECO:0000259" key="2">
    <source>
        <dbReference type="PROSITE" id="PS50235"/>
    </source>
</evidence>